<dbReference type="PROSITE" id="PS51257">
    <property type="entry name" value="PROKAR_LIPOPROTEIN"/>
    <property type="match status" value="1"/>
</dbReference>
<organism evidence="1 2">
    <name type="scientific">Legionella resiliens</name>
    <dbReference type="NCBI Taxonomy" id="2905958"/>
    <lineage>
        <taxon>Bacteria</taxon>
        <taxon>Pseudomonadati</taxon>
        <taxon>Pseudomonadota</taxon>
        <taxon>Gammaproteobacteria</taxon>
        <taxon>Legionellales</taxon>
        <taxon>Legionellaceae</taxon>
        <taxon>Legionella</taxon>
    </lineage>
</organism>
<dbReference type="EMBL" id="JAJTND010000004">
    <property type="protein sequence ID" value="MCE3533017.1"/>
    <property type="molecule type" value="Genomic_DNA"/>
</dbReference>
<keyword evidence="2" id="KW-1185">Reference proteome</keyword>
<accession>A0ABS8X4V7</accession>
<protein>
    <recommendedName>
        <fullName evidence="3">Cofactor-independent phosphoglycerate mutase</fullName>
    </recommendedName>
</protein>
<reference evidence="1 2" key="1">
    <citation type="journal article" date="2024" name="Pathogens">
        <title>Characterization of a Novel Species of Legionella Isolated from a Healthcare Facility: Legionella resiliens sp. nov.</title>
        <authorList>
            <person name="Cristino S."/>
            <person name="Pascale M.R."/>
            <person name="Marino F."/>
            <person name="Derelitto C."/>
            <person name="Salaris S."/>
            <person name="Orsini M."/>
            <person name="Squarzoni S."/>
            <person name="Grottola A."/>
            <person name="Girolamini L."/>
        </authorList>
    </citation>
    <scope>NUCLEOTIDE SEQUENCE [LARGE SCALE GENOMIC DNA]</scope>
    <source>
        <strain evidence="1 2">8cVS16</strain>
    </source>
</reference>
<comment type="caution">
    <text evidence="1">The sequence shown here is derived from an EMBL/GenBank/DDBJ whole genome shotgun (WGS) entry which is preliminary data.</text>
</comment>
<evidence type="ECO:0000313" key="1">
    <source>
        <dbReference type="EMBL" id="MCE3533017.1"/>
    </source>
</evidence>
<proteinExistence type="predicted"/>
<gene>
    <name evidence="1" type="ORF">LXO92_11570</name>
</gene>
<dbReference type="Proteomes" id="UP001320170">
    <property type="component" value="Unassembled WGS sequence"/>
</dbReference>
<dbReference type="RefSeq" id="WP_182349741.1">
    <property type="nucleotide sequence ID" value="NZ_JAJSPM010000008.1"/>
</dbReference>
<sequence length="270" mass="31401">MRVVIDSECSSIPERAKSLNSEGNVLLNFLLSLGCYNPENPPVADLLKKYHNLTGEWLVLTPVHWEATHNDAMIVALGKALQLEQQESKLWFDLFSQYLAEEGTVLYYHDAETWLLSNHENLSINAKPPYRLLHQSLMPQLTQLDKTMHWQKFITESQMLFASKSNQSFANGLWVWGDAKLRDKIPINICVDEHFYSLAQICSTQVTLYSSAITLKDYQILLLTEFSIISEQHQEELKKMTVHWYWNNLAYSTSANSWYARLWRKLIHAY</sequence>
<name>A0ABS8X4V7_9GAMM</name>
<evidence type="ECO:0008006" key="3">
    <source>
        <dbReference type="Google" id="ProtNLM"/>
    </source>
</evidence>
<evidence type="ECO:0000313" key="2">
    <source>
        <dbReference type="Proteomes" id="UP001320170"/>
    </source>
</evidence>